<name>A0A160TDG2_9ZZZZ</name>
<organism evidence="2">
    <name type="scientific">hydrothermal vent metagenome</name>
    <dbReference type="NCBI Taxonomy" id="652676"/>
    <lineage>
        <taxon>unclassified sequences</taxon>
        <taxon>metagenomes</taxon>
        <taxon>ecological metagenomes</taxon>
    </lineage>
</organism>
<accession>A0A160TDG2</accession>
<dbReference type="Gene3D" id="2.160.20.110">
    <property type="match status" value="1"/>
</dbReference>
<feature type="domain" description="GLUG" evidence="1">
    <location>
        <begin position="193"/>
        <end position="219"/>
    </location>
</feature>
<dbReference type="Pfam" id="PF07581">
    <property type="entry name" value="Glug"/>
    <property type="match status" value="1"/>
</dbReference>
<protein>
    <submittedName>
        <fullName evidence="2">Large exoproteins involved in heme utilization or adhesion</fullName>
    </submittedName>
</protein>
<reference evidence="2" key="1">
    <citation type="submission" date="2015-10" db="EMBL/GenBank/DDBJ databases">
        <authorList>
            <person name="Gilbert D.G."/>
        </authorList>
    </citation>
    <scope>NUCLEOTIDE SEQUENCE</scope>
</reference>
<evidence type="ECO:0000313" key="2">
    <source>
        <dbReference type="EMBL" id="CUS40839.1"/>
    </source>
</evidence>
<gene>
    <name evidence="2" type="ORF">MGWOODY_Tha1737</name>
</gene>
<evidence type="ECO:0000259" key="1">
    <source>
        <dbReference type="Pfam" id="PF07581"/>
    </source>
</evidence>
<proteinExistence type="predicted"/>
<sequence>MAIINTTRLIVPILLSCLIAPAAFAESGRADYDLDDDGLIEINSLADLDEIRNNLDGTSLYGESTGCPEAGCNGFELTTTLDFDTNADGKMDENDAYWNGGEGWVPIGDIDNWFVAIFHGNNYQIKNMYIVGSSEQPVGLFGVVAGDLSTVRNLGLTGELVVLADARYVGTIAGVGFQGAAFNSIYSSGRVQGGPYVGGLVGALSTYATIDNSFSTSEVISYGEMGGYGDFGNFGGLAGGILNSSIRNSFATGSVAGMESVGGLVGSSIENGSIQNSFSIGLVSVSDTYGGGLMGYEDADSVITNSHWAIDTSGQLTSDGESDIDNYFGATLAELQCPTSSDDTECLMNYTLYPTWDSSVWDFGTSSELPGLIIDGVVYRDGDADGALDVNHAPEVAFVLTQNGDEVYDITIGDGDVTLEAVITDQDASDHHTLSWIYEDVTVISETETSVTFSSDNLIVGDYTISAVVTDNRFPVMSGNSEITFSVEAVPVDPVVVEPDPSPEVTPSSKSSGGGSMNFYWLMLISGFLLVGRRTVYCGITKI</sequence>
<dbReference type="InterPro" id="IPR011493">
    <property type="entry name" value="GLUG"/>
</dbReference>
<dbReference type="AlphaFoldDB" id="A0A160TDG2"/>
<dbReference type="EMBL" id="CZQC01000027">
    <property type="protein sequence ID" value="CUS40839.1"/>
    <property type="molecule type" value="Genomic_DNA"/>
</dbReference>